<accession>A0AAV5SLH9</accession>
<feature type="non-terminal residue" evidence="1">
    <location>
        <position position="95"/>
    </location>
</feature>
<keyword evidence="2" id="KW-1185">Reference proteome</keyword>
<dbReference type="AlphaFoldDB" id="A0AAV5SLH9"/>
<comment type="caution">
    <text evidence="1">The sequence shown here is derived from an EMBL/GenBank/DDBJ whole genome shotgun (WGS) entry which is preliminary data.</text>
</comment>
<feature type="non-terminal residue" evidence="1">
    <location>
        <position position="1"/>
    </location>
</feature>
<proteinExistence type="predicted"/>
<evidence type="ECO:0000313" key="1">
    <source>
        <dbReference type="EMBL" id="GMS83557.1"/>
    </source>
</evidence>
<dbReference type="Proteomes" id="UP001432027">
    <property type="component" value="Unassembled WGS sequence"/>
</dbReference>
<evidence type="ECO:0000313" key="2">
    <source>
        <dbReference type="Proteomes" id="UP001432027"/>
    </source>
</evidence>
<name>A0AAV5SLH9_9BILA</name>
<protein>
    <submittedName>
        <fullName evidence="1">Uncharacterized protein</fullName>
    </submittedName>
</protein>
<organism evidence="1 2">
    <name type="scientific">Pristionchus entomophagus</name>
    <dbReference type="NCBI Taxonomy" id="358040"/>
    <lineage>
        <taxon>Eukaryota</taxon>
        <taxon>Metazoa</taxon>
        <taxon>Ecdysozoa</taxon>
        <taxon>Nematoda</taxon>
        <taxon>Chromadorea</taxon>
        <taxon>Rhabditida</taxon>
        <taxon>Rhabditina</taxon>
        <taxon>Diplogasteromorpha</taxon>
        <taxon>Diplogasteroidea</taxon>
        <taxon>Neodiplogasteridae</taxon>
        <taxon>Pristionchus</taxon>
    </lineage>
</organism>
<reference evidence="1" key="1">
    <citation type="submission" date="2023-10" db="EMBL/GenBank/DDBJ databases">
        <title>Genome assembly of Pristionchus species.</title>
        <authorList>
            <person name="Yoshida K."/>
            <person name="Sommer R.J."/>
        </authorList>
    </citation>
    <scope>NUCLEOTIDE SEQUENCE</scope>
    <source>
        <strain evidence="1">RS0144</strain>
    </source>
</reference>
<sequence length="95" mass="10575">LLTISLFASAVHCGVEEDEKAYGKIKGDEIIGPLDLIDLSIDDLCKLYPSIHPSSDAEILAFKKEYVEFLAEIELNEQVLHEVLSGFPSQFRVLP</sequence>
<dbReference type="EMBL" id="BTSX01000002">
    <property type="protein sequence ID" value="GMS83557.1"/>
    <property type="molecule type" value="Genomic_DNA"/>
</dbReference>
<gene>
    <name evidence="1" type="ORF">PENTCL1PPCAC_5732</name>
</gene>